<feature type="transmembrane region" description="Helical" evidence="7">
    <location>
        <begin position="12"/>
        <end position="34"/>
    </location>
</feature>
<evidence type="ECO:0000256" key="2">
    <source>
        <dbReference type="ARBA" id="ARBA00008193"/>
    </source>
</evidence>
<dbReference type="RefSeq" id="WP_095277693.1">
    <property type="nucleotide sequence ID" value="NZ_CP047655.1"/>
</dbReference>
<accession>A0A269PCQ8</accession>
<keyword evidence="3" id="KW-1003">Cell membrane</keyword>
<feature type="transmembrane region" description="Helical" evidence="7">
    <location>
        <begin position="74"/>
        <end position="95"/>
    </location>
</feature>
<comment type="similarity">
    <text evidence="2">Belongs to the UPF0126 family.</text>
</comment>
<dbReference type="GO" id="GO:0005886">
    <property type="term" value="C:plasma membrane"/>
    <property type="evidence" value="ECO:0007669"/>
    <property type="project" value="UniProtKB-SubCell"/>
</dbReference>
<comment type="subcellular location">
    <subcellularLocation>
        <location evidence="1">Cell membrane</location>
        <topology evidence="1">Multi-pass membrane protein</topology>
    </subcellularLocation>
</comment>
<evidence type="ECO:0000256" key="6">
    <source>
        <dbReference type="ARBA" id="ARBA00023136"/>
    </source>
</evidence>
<keyword evidence="4 7" id="KW-0812">Transmembrane</keyword>
<feature type="domain" description="Glycine transporter" evidence="8">
    <location>
        <begin position="17"/>
        <end position="88"/>
    </location>
</feature>
<dbReference type="AlphaFoldDB" id="A0A269PCQ8"/>
<proteinExistence type="inferred from homology"/>
<sequence>MIASYVSNFSTANLVSILYVIGIVAEAMTAAVAAGRMRMDLFGVITLGALTALGGGTVRDVLLGTYPLTWVEQPLYLVTVIVAAAVTVRVSWLLVRLRRSFLVADAIGLAAFAVLGIQTAVENGHGFIIACVAAVTTGVSGGVLRDVLSDRVPLVFHKEMYASAAVIGVVVWWVLSWLGVHEWAVILVTLVAVLGVRLFSLKRGWSLPVYEYDEEAAAAYDPRYALTTFMYHRARHIPGARTAYRGLKKMKLPPRSERKRADGERS</sequence>
<dbReference type="EMBL" id="NQMQ01000014">
    <property type="protein sequence ID" value="PAJ69441.1"/>
    <property type="molecule type" value="Genomic_DNA"/>
</dbReference>
<feature type="transmembrane region" description="Helical" evidence="7">
    <location>
        <begin position="102"/>
        <end position="121"/>
    </location>
</feature>
<dbReference type="PANTHER" id="PTHR30506:SF3">
    <property type="entry name" value="UPF0126 INNER MEMBRANE PROTEIN YADS-RELATED"/>
    <property type="match status" value="1"/>
</dbReference>
<organism evidence="9 10">
    <name type="scientific">Corynebacterium hadale</name>
    <dbReference type="NCBI Taxonomy" id="2026255"/>
    <lineage>
        <taxon>Bacteria</taxon>
        <taxon>Bacillati</taxon>
        <taxon>Actinomycetota</taxon>
        <taxon>Actinomycetes</taxon>
        <taxon>Mycobacteriales</taxon>
        <taxon>Corynebacteriaceae</taxon>
        <taxon>Corynebacterium</taxon>
    </lineage>
</organism>
<dbReference type="Proteomes" id="UP000215771">
    <property type="component" value="Unassembled WGS sequence"/>
</dbReference>
<feature type="transmembrane region" description="Helical" evidence="7">
    <location>
        <begin position="41"/>
        <end position="62"/>
    </location>
</feature>
<evidence type="ECO:0000256" key="3">
    <source>
        <dbReference type="ARBA" id="ARBA00022475"/>
    </source>
</evidence>
<evidence type="ECO:0000259" key="8">
    <source>
        <dbReference type="Pfam" id="PF03458"/>
    </source>
</evidence>
<dbReference type="InterPro" id="IPR005115">
    <property type="entry name" value="Gly_transporter"/>
</dbReference>
<evidence type="ECO:0000256" key="5">
    <source>
        <dbReference type="ARBA" id="ARBA00022989"/>
    </source>
</evidence>
<feature type="transmembrane region" description="Helical" evidence="7">
    <location>
        <begin position="183"/>
        <end position="200"/>
    </location>
</feature>
<name>A0A269PCQ8_9CORY</name>
<dbReference type="PANTHER" id="PTHR30506">
    <property type="entry name" value="INNER MEMBRANE PROTEIN"/>
    <property type="match status" value="1"/>
</dbReference>
<comment type="caution">
    <text evidence="9">The sequence shown here is derived from an EMBL/GenBank/DDBJ whole genome shotgun (WGS) entry which is preliminary data.</text>
</comment>
<reference evidence="9 10" key="1">
    <citation type="submission" date="2017-08" db="EMBL/GenBank/DDBJ databases">
        <authorList>
            <person name="de Groot N.N."/>
        </authorList>
    </citation>
    <scope>NUCLEOTIDE SEQUENCE [LARGE SCALE GENOMIC DNA]</scope>
    <source>
        <strain evidence="9 10">NBT06-6</strain>
    </source>
</reference>
<evidence type="ECO:0000256" key="7">
    <source>
        <dbReference type="SAM" id="Phobius"/>
    </source>
</evidence>
<evidence type="ECO:0000313" key="10">
    <source>
        <dbReference type="Proteomes" id="UP000215771"/>
    </source>
</evidence>
<feature type="domain" description="Glycine transporter" evidence="8">
    <location>
        <begin position="103"/>
        <end position="175"/>
    </location>
</feature>
<feature type="transmembrane region" description="Helical" evidence="7">
    <location>
        <begin position="160"/>
        <end position="177"/>
    </location>
</feature>
<evidence type="ECO:0000256" key="4">
    <source>
        <dbReference type="ARBA" id="ARBA00022692"/>
    </source>
</evidence>
<evidence type="ECO:0000313" key="9">
    <source>
        <dbReference type="EMBL" id="PAJ69441.1"/>
    </source>
</evidence>
<gene>
    <name evidence="9" type="ORF">CIG21_07640</name>
</gene>
<feature type="transmembrane region" description="Helical" evidence="7">
    <location>
        <begin position="127"/>
        <end position="148"/>
    </location>
</feature>
<dbReference type="Pfam" id="PF03458">
    <property type="entry name" value="Gly_transporter"/>
    <property type="match status" value="2"/>
</dbReference>
<evidence type="ECO:0000256" key="1">
    <source>
        <dbReference type="ARBA" id="ARBA00004651"/>
    </source>
</evidence>
<keyword evidence="5 7" id="KW-1133">Transmembrane helix</keyword>
<protein>
    <recommendedName>
        <fullName evidence="8">Glycine transporter domain-containing protein</fullName>
    </recommendedName>
</protein>
<keyword evidence="6 7" id="KW-0472">Membrane</keyword>